<sequence length="161" mass="17288">MSASPSFVLYCEAELYTHIANKTHIMSSRIELLNAGLLRSDGRRPYELRTLSINFASQGTADGSVTFSHGLTEVRVAVLGPREAKAGSRRETLHDRATLNVEVQLAPFGVGERRRRGRGDNSPQPLKAPSSPSSKYTYIPAVQSTSLSTSSSSTGGSSPHA</sequence>
<dbReference type="OrthoDB" id="437922at2759"/>
<evidence type="ECO:0000256" key="2">
    <source>
        <dbReference type="SAM" id="MobiDB-lite"/>
    </source>
</evidence>
<evidence type="ECO:0000313" key="4">
    <source>
        <dbReference type="EMBL" id="OJA09784.1"/>
    </source>
</evidence>
<dbReference type="InterPro" id="IPR020568">
    <property type="entry name" value="Ribosomal_Su5_D2-typ_SF"/>
</dbReference>
<name>A0A1J8Q919_9AGAM</name>
<dbReference type="Pfam" id="PF01138">
    <property type="entry name" value="RNase_PH"/>
    <property type="match status" value="1"/>
</dbReference>
<dbReference type="GO" id="GO:0000176">
    <property type="term" value="C:nuclear exosome (RNase complex)"/>
    <property type="evidence" value="ECO:0007669"/>
    <property type="project" value="TreeGrafter"/>
</dbReference>
<feature type="region of interest" description="Disordered" evidence="2">
    <location>
        <begin position="107"/>
        <end position="161"/>
    </location>
</feature>
<reference evidence="4 5" key="1">
    <citation type="submission" date="2016-03" db="EMBL/GenBank/DDBJ databases">
        <title>Comparative genomics of the ectomycorrhizal sister species Rhizopogon vinicolor and Rhizopogon vesiculosus (Basidiomycota: Boletales) reveals a divergence of the mating type B locus.</title>
        <authorList>
            <person name="Mujic A.B."/>
            <person name="Kuo A."/>
            <person name="Tritt A."/>
            <person name="Lipzen A."/>
            <person name="Chen C."/>
            <person name="Johnson J."/>
            <person name="Sharma A."/>
            <person name="Barry K."/>
            <person name="Grigoriev I.V."/>
            <person name="Spatafora J.W."/>
        </authorList>
    </citation>
    <scope>NUCLEOTIDE SEQUENCE [LARGE SCALE GENOMIC DNA]</scope>
    <source>
        <strain evidence="4 5">AM-OR11-056</strain>
    </source>
</reference>
<evidence type="ECO:0000259" key="3">
    <source>
        <dbReference type="Pfam" id="PF01138"/>
    </source>
</evidence>
<evidence type="ECO:0000313" key="5">
    <source>
        <dbReference type="Proteomes" id="UP000183567"/>
    </source>
</evidence>
<comment type="similarity">
    <text evidence="1">Belongs to the RNase PH family.</text>
</comment>
<keyword evidence="5" id="KW-1185">Reference proteome</keyword>
<dbReference type="AlphaFoldDB" id="A0A1J8Q919"/>
<dbReference type="SUPFAM" id="SSF54211">
    <property type="entry name" value="Ribosomal protein S5 domain 2-like"/>
    <property type="match status" value="1"/>
</dbReference>
<dbReference type="Proteomes" id="UP000183567">
    <property type="component" value="Unassembled WGS sequence"/>
</dbReference>
<feature type="compositionally biased region" description="Low complexity" evidence="2">
    <location>
        <begin position="144"/>
        <end position="161"/>
    </location>
</feature>
<dbReference type="GO" id="GO:0005730">
    <property type="term" value="C:nucleolus"/>
    <property type="evidence" value="ECO:0007669"/>
    <property type="project" value="TreeGrafter"/>
</dbReference>
<protein>
    <recommendedName>
        <fullName evidence="3">Exoribonuclease phosphorolytic domain-containing protein</fullName>
    </recommendedName>
</protein>
<dbReference type="PANTHER" id="PTHR11953">
    <property type="entry name" value="EXOSOME COMPLEX COMPONENT"/>
    <property type="match status" value="1"/>
</dbReference>
<dbReference type="InterPro" id="IPR050080">
    <property type="entry name" value="RNase_PH"/>
</dbReference>
<dbReference type="GO" id="GO:0000177">
    <property type="term" value="C:cytoplasmic exosome (RNase complex)"/>
    <property type="evidence" value="ECO:0007669"/>
    <property type="project" value="TreeGrafter"/>
</dbReference>
<dbReference type="GO" id="GO:0034475">
    <property type="term" value="P:U4 snRNA 3'-end processing"/>
    <property type="evidence" value="ECO:0007669"/>
    <property type="project" value="TreeGrafter"/>
</dbReference>
<dbReference type="InterPro" id="IPR027408">
    <property type="entry name" value="PNPase/RNase_PH_dom_sf"/>
</dbReference>
<accession>A0A1J8Q919</accession>
<dbReference type="GO" id="GO:0071028">
    <property type="term" value="P:nuclear mRNA surveillance"/>
    <property type="evidence" value="ECO:0007669"/>
    <property type="project" value="TreeGrafter"/>
</dbReference>
<feature type="domain" description="Exoribonuclease phosphorolytic" evidence="3">
    <location>
        <begin position="47"/>
        <end position="123"/>
    </location>
</feature>
<dbReference type="EMBL" id="LVVM01005799">
    <property type="protein sequence ID" value="OJA09784.1"/>
    <property type="molecule type" value="Genomic_DNA"/>
</dbReference>
<organism evidence="4 5">
    <name type="scientific">Rhizopogon vesiculosus</name>
    <dbReference type="NCBI Taxonomy" id="180088"/>
    <lineage>
        <taxon>Eukaryota</taxon>
        <taxon>Fungi</taxon>
        <taxon>Dikarya</taxon>
        <taxon>Basidiomycota</taxon>
        <taxon>Agaricomycotina</taxon>
        <taxon>Agaricomycetes</taxon>
        <taxon>Agaricomycetidae</taxon>
        <taxon>Boletales</taxon>
        <taxon>Suillineae</taxon>
        <taxon>Rhizopogonaceae</taxon>
        <taxon>Rhizopogon</taxon>
    </lineage>
</organism>
<dbReference type="GO" id="GO:0016075">
    <property type="term" value="P:rRNA catabolic process"/>
    <property type="evidence" value="ECO:0007669"/>
    <property type="project" value="TreeGrafter"/>
</dbReference>
<dbReference type="STRING" id="180088.A0A1J8Q919"/>
<dbReference type="InterPro" id="IPR001247">
    <property type="entry name" value="ExoRNase_PH_dom1"/>
</dbReference>
<proteinExistence type="inferred from homology"/>
<dbReference type="PANTHER" id="PTHR11953:SF0">
    <property type="entry name" value="EXOSOME COMPLEX COMPONENT RRP41"/>
    <property type="match status" value="1"/>
</dbReference>
<evidence type="ECO:0000256" key="1">
    <source>
        <dbReference type="ARBA" id="ARBA00006678"/>
    </source>
</evidence>
<comment type="caution">
    <text evidence="4">The sequence shown here is derived from an EMBL/GenBank/DDBJ whole genome shotgun (WGS) entry which is preliminary data.</text>
</comment>
<gene>
    <name evidence="4" type="ORF">AZE42_07218</name>
</gene>
<dbReference type="Gene3D" id="3.30.230.70">
    <property type="entry name" value="GHMP Kinase, N-terminal domain"/>
    <property type="match status" value="1"/>
</dbReference>
<dbReference type="GO" id="GO:0071051">
    <property type="term" value="P:poly(A)-dependent snoRNA 3'-end processing"/>
    <property type="evidence" value="ECO:0007669"/>
    <property type="project" value="TreeGrafter"/>
</dbReference>
<dbReference type="GO" id="GO:0003723">
    <property type="term" value="F:RNA binding"/>
    <property type="evidence" value="ECO:0007669"/>
    <property type="project" value="TreeGrafter"/>
</dbReference>